<evidence type="ECO:0000256" key="1">
    <source>
        <dbReference type="ARBA" id="ARBA00022801"/>
    </source>
</evidence>
<dbReference type="EC" id="3.1.1.61" evidence="2"/>
<evidence type="ECO:0000313" key="6">
    <source>
        <dbReference type="EMBL" id="MFC6062113.1"/>
    </source>
</evidence>
<dbReference type="InterPro" id="IPR000673">
    <property type="entry name" value="Sig_transdc_resp-reg_Me-estase"/>
</dbReference>
<evidence type="ECO:0000256" key="2">
    <source>
        <dbReference type="ARBA" id="ARBA00039140"/>
    </source>
</evidence>
<comment type="catalytic activity">
    <reaction evidence="3">
        <text>[protein]-L-glutamate 5-O-methyl ester + H2O = L-glutamyl-[protein] + methanol + H(+)</text>
        <dbReference type="Rhea" id="RHEA:23236"/>
        <dbReference type="Rhea" id="RHEA-COMP:10208"/>
        <dbReference type="Rhea" id="RHEA-COMP:10311"/>
        <dbReference type="ChEBI" id="CHEBI:15377"/>
        <dbReference type="ChEBI" id="CHEBI:15378"/>
        <dbReference type="ChEBI" id="CHEBI:17790"/>
        <dbReference type="ChEBI" id="CHEBI:29973"/>
        <dbReference type="ChEBI" id="CHEBI:82795"/>
        <dbReference type="EC" id="3.1.1.61"/>
    </reaction>
</comment>
<evidence type="ECO:0000259" key="5">
    <source>
        <dbReference type="PROSITE" id="PS50122"/>
    </source>
</evidence>
<proteinExistence type="predicted"/>
<keyword evidence="1 4" id="KW-0378">Hydrolase</keyword>
<comment type="caution">
    <text evidence="6">The sequence shown here is derived from an EMBL/GenBank/DDBJ whole genome shotgun (WGS) entry which is preliminary data.</text>
</comment>
<feature type="active site" evidence="4">
    <location>
        <position position="19"/>
    </location>
</feature>
<accession>A0ABW1ME92</accession>
<dbReference type="RefSeq" id="WP_051861655.1">
    <property type="nucleotide sequence ID" value="NZ_JBHSPX010000002.1"/>
</dbReference>
<feature type="active site" evidence="4">
    <location>
        <position position="46"/>
    </location>
</feature>
<protein>
    <recommendedName>
        <fullName evidence="2">protein-glutamate methylesterase</fullName>
        <ecNumber evidence="2">3.1.1.61</ecNumber>
    </recommendedName>
</protein>
<feature type="active site" evidence="4">
    <location>
        <position position="135"/>
    </location>
</feature>
<evidence type="ECO:0000256" key="4">
    <source>
        <dbReference type="PROSITE-ProRule" id="PRU00050"/>
    </source>
</evidence>
<name>A0ABW1ME92_9ACTN</name>
<reference evidence="7" key="1">
    <citation type="journal article" date="2019" name="Int. J. Syst. Evol. Microbiol.">
        <title>The Global Catalogue of Microorganisms (GCM) 10K type strain sequencing project: providing services to taxonomists for standard genome sequencing and annotation.</title>
        <authorList>
            <consortium name="The Broad Institute Genomics Platform"/>
            <consortium name="The Broad Institute Genome Sequencing Center for Infectious Disease"/>
            <person name="Wu L."/>
            <person name="Ma J."/>
        </authorList>
    </citation>
    <scope>NUCLEOTIDE SEQUENCE [LARGE SCALE GENOMIC DNA]</scope>
    <source>
        <strain evidence="7">CGMCC 1.15180</strain>
    </source>
</reference>
<dbReference type="PROSITE" id="PS50122">
    <property type="entry name" value="CHEB"/>
    <property type="match status" value="1"/>
</dbReference>
<dbReference type="CDD" id="cd16433">
    <property type="entry name" value="CheB"/>
    <property type="match status" value="1"/>
</dbReference>
<gene>
    <name evidence="6" type="ORF">ACFP4F_06110</name>
</gene>
<dbReference type="Gene3D" id="3.40.50.180">
    <property type="entry name" value="Methylesterase CheB, C-terminal domain"/>
    <property type="match status" value="1"/>
</dbReference>
<dbReference type="Pfam" id="PF01339">
    <property type="entry name" value="CheB_methylest"/>
    <property type="match status" value="1"/>
</dbReference>
<dbReference type="InterPro" id="IPR035909">
    <property type="entry name" value="CheB_C"/>
</dbReference>
<feature type="domain" description="CheB-type methylesterase" evidence="5">
    <location>
        <begin position="7"/>
        <end position="193"/>
    </location>
</feature>
<keyword evidence="7" id="KW-1185">Reference proteome</keyword>
<sequence>MFGTGQRAAAFDVVCLAASLGGVSAYREVLAALPEGFPAAVVLVQHRPVREQDGLVKVLGYRSALPVRLLADEDRLAPGVAHVVPAGRSAVFTPAGDVSLRAVEGHRAADPMFASAAAAFGPRVLAAVLTGRMEDGALGARHIRGAGGRVLAQDAGTAEAFGMPSAAIATGCVDFVLPLPVLAHALVSLVMAPGAAGLMRVSLPPWAAVIPPAVAAREPVAGRTEG</sequence>
<evidence type="ECO:0000313" key="7">
    <source>
        <dbReference type="Proteomes" id="UP001596139"/>
    </source>
</evidence>
<dbReference type="EMBL" id="JBHSPX010000002">
    <property type="protein sequence ID" value="MFC6062113.1"/>
    <property type="molecule type" value="Genomic_DNA"/>
</dbReference>
<organism evidence="6 7">
    <name type="scientific">Streptomyces ochraceiscleroticus</name>
    <dbReference type="NCBI Taxonomy" id="47761"/>
    <lineage>
        <taxon>Bacteria</taxon>
        <taxon>Bacillati</taxon>
        <taxon>Actinomycetota</taxon>
        <taxon>Actinomycetes</taxon>
        <taxon>Kitasatosporales</taxon>
        <taxon>Streptomycetaceae</taxon>
        <taxon>Streptomyces</taxon>
    </lineage>
</organism>
<dbReference type="PANTHER" id="PTHR42872:SF6">
    <property type="entry name" value="PROTEIN-GLUTAMATE METHYLESTERASE_PROTEIN-GLUTAMINE GLUTAMINASE"/>
    <property type="match status" value="1"/>
</dbReference>
<dbReference type="Proteomes" id="UP001596139">
    <property type="component" value="Unassembled WGS sequence"/>
</dbReference>
<dbReference type="PANTHER" id="PTHR42872">
    <property type="entry name" value="PROTEIN-GLUTAMATE METHYLESTERASE/PROTEIN-GLUTAMINE GLUTAMINASE"/>
    <property type="match status" value="1"/>
</dbReference>
<evidence type="ECO:0000256" key="3">
    <source>
        <dbReference type="ARBA" id="ARBA00048267"/>
    </source>
</evidence>
<keyword evidence="4" id="KW-0145">Chemotaxis</keyword>
<dbReference type="SUPFAM" id="SSF52738">
    <property type="entry name" value="Methylesterase CheB, C-terminal domain"/>
    <property type="match status" value="1"/>
</dbReference>